<dbReference type="SUPFAM" id="SSF46565">
    <property type="entry name" value="Chaperone J-domain"/>
    <property type="match status" value="1"/>
</dbReference>
<dbReference type="Gene3D" id="1.10.287.110">
    <property type="entry name" value="DnaJ domain"/>
    <property type="match status" value="1"/>
</dbReference>
<dbReference type="Pfam" id="PF00226">
    <property type="entry name" value="DnaJ"/>
    <property type="match status" value="1"/>
</dbReference>
<protein>
    <recommendedName>
        <fullName evidence="1">J domain-containing protein</fullName>
    </recommendedName>
</protein>
<evidence type="ECO:0000259" key="1">
    <source>
        <dbReference type="PROSITE" id="PS50076"/>
    </source>
</evidence>
<dbReference type="InterPro" id="IPR036869">
    <property type="entry name" value="J_dom_sf"/>
</dbReference>
<dbReference type="InterPro" id="IPR001623">
    <property type="entry name" value="DnaJ_domain"/>
</dbReference>
<evidence type="ECO:0000313" key="3">
    <source>
        <dbReference type="Proteomes" id="UP000226179"/>
    </source>
</evidence>
<dbReference type="PROSITE" id="PS50076">
    <property type="entry name" value="DNAJ_2"/>
    <property type="match status" value="1"/>
</dbReference>
<feature type="domain" description="J" evidence="1">
    <location>
        <begin position="76"/>
        <end position="135"/>
    </location>
</feature>
<organism evidence="2 3">
    <name type="scientific">Fusobacterium animalis</name>
    <dbReference type="NCBI Taxonomy" id="76859"/>
    <lineage>
        <taxon>Bacteria</taxon>
        <taxon>Fusobacteriati</taxon>
        <taxon>Fusobacteriota</taxon>
        <taxon>Fusobacteriia</taxon>
        <taxon>Fusobacteriales</taxon>
        <taxon>Fusobacteriaceae</taxon>
        <taxon>Fusobacterium</taxon>
    </lineage>
</organism>
<dbReference type="CDD" id="cd06257">
    <property type="entry name" value="DnaJ"/>
    <property type="match status" value="1"/>
</dbReference>
<reference evidence="2 3" key="1">
    <citation type="submission" date="2017-06" db="EMBL/GenBank/DDBJ databases">
        <title>Draft genome sequence of Fusobacterium nucleatum subsp. animalis KCOM 1280 (=ChDC F318).</title>
        <authorList>
            <person name="Kook J.-K."/>
            <person name="Park S.-N."/>
            <person name="Lim Y.K."/>
            <person name="Roh H."/>
        </authorList>
    </citation>
    <scope>NUCLEOTIDE SEQUENCE [LARGE SCALE GENOMIC DNA]</scope>
    <source>
        <strain evidence="3">KCOM 1280 ( ChDC F318)</strain>
    </source>
</reference>
<gene>
    <name evidence="2" type="ORF">RN90_04270</name>
</gene>
<name>A0A2B7YUJ3_9FUSO</name>
<evidence type="ECO:0000313" key="2">
    <source>
        <dbReference type="EMBL" id="PGH24699.1"/>
    </source>
</evidence>
<proteinExistence type="predicted"/>
<comment type="caution">
    <text evidence="2">The sequence shown here is derived from an EMBL/GenBank/DDBJ whole genome shotgun (WGS) entry which is preliminary data.</text>
</comment>
<dbReference type="RefSeq" id="WP_158411537.1">
    <property type="nucleotide sequence ID" value="NZ_CP077150.1"/>
</dbReference>
<dbReference type="EMBL" id="NJGJ01000001">
    <property type="protein sequence ID" value="PGH24699.1"/>
    <property type="molecule type" value="Genomic_DNA"/>
</dbReference>
<sequence length="135" mass="16477">MEYNILKDIKNFQDFKKKYKKLENLKEIVEQVFGESAINFINFNRWEKCYNNIQELIKLLDRQFIFYALLELDNPYRANLLGLDDKILESRKEIKKWYRKIASIVHPDHNFDSKISNEAFKKINSIKKEIDYYEK</sequence>
<dbReference type="Proteomes" id="UP000226179">
    <property type="component" value="Unassembled WGS sequence"/>
</dbReference>
<accession>A0A2B7YUJ3</accession>
<dbReference type="AlphaFoldDB" id="A0A2B7YUJ3"/>